<sequence length="708" mass="76296">MREIFLDEGVEERVLEDLRRLWESKVMQSKAVEGFMKETLNPSNFVLQLPANYAQSLHKPTVSYPVQIPAGVTLQTSSGHLYKVNVPVMVTQGPGASRILSQPVQNILEPREPPAPQRAVASSILHNVPSQVTDLYPPPVPAWPVLHPPEVQQQQQQALMNQRAPSDPPAAPPPTSQQTPLLPPESPSDQFTLDGIEFSPQSVDMSLPSPFSDFQVKTGLTPAAGSEVRVRGEEEVYKQEAGAMAERAESARPEDPVRMKMRPPCDYNHNLLEDIVQLDGACGGSSSEEEREEEEEVGEGHGIGENEFLGMINAEALRALQEGEDSTAGGSSDSCSDGVDDLAEEEEEEEVRKEGDPLNSGDDVSEQDVPDLFDTDNVVVCQYDKIHRSKNRWKFYLKDGVMCFGGKDYVFSKAVGEAECQAMQAVELGPVTTATTAAQQQVNIQAEGTGEDGVQEGVAERVDWVEEDEQDLGVGHGDEGHTQRGGDGEEGDGCHAQEVCEYEHAHTLGHLGIAAAGGQFRVAYAGVDAAIASTHHQEGSGVEQEHGNHIALGCWLLYVHGQADADLSVAADPQDRQQGSQQREGPTHHHHDRHVAEAQFPVESHGIGDGVPALQGNDSQCVHRQLASKHCQESCHPTTSASLPVGGVVVVLTPGAVVHRGDEEQVAQDSGHGNDPGNCTQEGIPEEIFTGVEGIRFRCAPDGGIAQT</sequence>
<dbReference type="Gene3D" id="2.30.18.10">
    <property type="entry name" value="Transcription factor IIA (TFIIA), beta-barrel domain"/>
    <property type="match status" value="1"/>
</dbReference>
<feature type="compositionally biased region" description="Basic and acidic residues" evidence="5">
    <location>
        <begin position="246"/>
        <end position="258"/>
    </location>
</feature>
<protein>
    <recommendedName>
        <fullName evidence="8">TFIIA-alpha and beta-like factor</fullName>
    </recommendedName>
</protein>
<keyword evidence="7" id="KW-1185">Reference proteome</keyword>
<evidence type="ECO:0008006" key="8">
    <source>
        <dbReference type="Google" id="ProtNLM"/>
    </source>
</evidence>
<evidence type="ECO:0000313" key="7">
    <source>
        <dbReference type="Proteomes" id="UP000824540"/>
    </source>
</evidence>
<comment type="similarity">
    <text evidence="2">Belongs to the TFIIA subunit 1 family.</text>
</comment>
<feature type="compositionally biased region" description="Low complexity" evidence="5">
    <location>
        <begin position="143"/>
        <end position="157"/>
    </location>
</feature>
<dbReference type="CDD" id="cd07976">
    <property type="entry name" value="TFIIA_alpha_beta_like"/>
    <property type="match status" value="1"/>
</dbReference>
<feature type="region of interest" description="Disordered" evidence="5">
    <location>
        <begin position="280"/>
        <end position="304"/>
    </location>
</feature>
<evidence type="ECO:0000256" key="4">
    <source>
        <dbReference type="ARBA" id="ARBA00023242"/>
    </source>
</evidence>
<dbReference type="PANTHER" id="PTHR12694:SF9">
    <property type="entry name" value="TFIIA-ALPHA AND BETA-LIKE FACTOR"/>
    <property type="match status" value="1"/>
</dbReference>
<feature type="region of interest" description="Disordered" evidence="5">
    <location>
        <begin position="322"/>
        <end position="371"/>
    </location>
</feature>
<dbReference type="GO" id="GO:0005672">
    <property type="term" value="C:transcription factor TFIIA complex"/>
    <property type="evidence" value="ECO:0007669"/>
    <property type="project" value="InterPro"/>
</dbReference>
<gene>
    <name evidence="6" type="ORF">JZ751_011140</name>
</gene>
<proteinExistence type="inferred from homology"/>
<dbReference type="Proteomes" id="UP000824540">
    <property type="component" value="Unassembled WGS sequence"/>
</dbReference>
<dbReference type="EMBL" id="JAFBMS010000020">
    <property type="protein sequence ID" value="KAG9344470.1"/>
    <property type="molecule type" value="Genomic_DNA"/>
</dbReference>
<dbReference type="FunFam" id="2.30.18.10:FF:000002">
    <property type="entry name" value="Transcription initiation factor IIA subunit 1"/>
    <property type="match status" value="1"/>
</dbReference>
<dbReference type="GO" id="GO:0006367">
    <property type="term" value="P:transcription initiation at RNA polymerase II promoter"/>
    <property type="evidence" value="ECO:0007669"/>
    <property type="project" value="InterPro"/>
</dbReference>
<feature type="compositionally biased region" description="Basic and acidic residues" evidence="5">
    <location>
        <begin position="476"/>
        <end position="492"/>
    </location>
</feature>
<reference evidence="6" key="1">
    <citation type="thesis" date="2021" institute="BYU ScholarsArchive" country="Provo, UT, USA">
        <title>Applications of and Algorithms for Genome Assembly and Genomic Analyses with an Emphasis on Marine Teleosts.</title>
        <authorList>
            <person name="Pickett B.D."/>
        </authorList>
    </citation>
    <scope>NUCLEOTIDE SEQUENCE</scope>
    <source>
        <strain evidence="6">HI-2016</strain>
    </source>
</reference>
<feature type="compositionally biased region" description="Acidic residues" evidence="5">
    <location>
        <begin position="287"/>
        <end position="297"/>
    </location>
</feature>
<feature type="compositionally biased region" description="Acidic residues" evidence="5">
    <location>
        <begin position="338"/>
        <end position="349"/>
    </location>
</feature>
<evidence type="ECO:0000256" key="1">
    <source>
        <dbReference type="ARBA" id="ARBA00004123"/>
    </source>
</evidence>
<dbReference type="AlphaFoldDB" id="A0A8T2NYJ1"/>
<feature type="region of interest" description="Disordered" evidence="5">
    <location>
        <begin position="469"/>
        <end position="492"/>
    </location>
</feature>
<feature type="region of interest" description="Disordered" evidence="5">
    <location>
        <begin position="663"/>
        <end position="683"/>
    </location>
</feature>
<keyword evidence="4" id="KW-0539">Nucleus</keyword>
<dbReference type="InterPro" id="IPR009088">
    <property type="entry name" value="TFIIA_b-brl"/>
</dbReference>
<name>A0A8T2NYJ1_9TELE</name>
<feature type="region of interest" description="Disordered" evidence="5">
    <location>
        <begin position="139"/>
        <end position="194"/>
    </location>
</feature>
<evidence type="ECO:0000256" key="5">
    <source>
        <dbReference type="SAM" id="MobiDB-lite"/>
    </source>
</evidence>
<dbReference type="SMART" id="SM01371">
    <property type="entry name" value="TFIIA"/>
    <property type="match status" value="1"/>
</dbReference>
<accession>A0A8T2NYJ1</accession>
<dbReference type="OrthoDB" id="6275927at2759"/>
<evidence type="ECO:0000313" key="6">
    <source>
        <dbReference type="EMBL" id="KAG9344470.1"/>
    </source>
</evidence>
<keyword evidence="3" id="KW-0804">Transcription</keyword>
<feature type="non-terminal residue" evidence="6">
    <location>
        <position position="1"/>
    </location>
</feature>
<comment type="caution">
    <text evidence="6">The sequence shown here is derived from an EMBL/GenBank/DDBJ whole genome shotgun (WGS) entry which is preliminary data.</text>
</comment>
<feature type="region of interest" description="Disordered" evidence="5">
    <location>
        <begin position="570"/>
        <end position="592"/>
    </location>
</feature>
<dbReference type="SUPFAM" id="SSF47396">
    <property type="entry name" value="Transcription factor IIA (TFIIA), alpha-helical domain"/>
    <property type="match status" value="1"/>
</dbReference>
<comment type="subcellular location">
    <subcellularLocation>
        <location evidence="1">Nucleus</location>
    </subcellularLocation>
</comment>
<feature type="compositionally biased region" description="Low complexity" evidence="5">
    <location>
        <begin position="326"/>
        <end position="337"/>
    </location>
</feature>
<feature type="region of interest" description="Disordered" evidence="5">
    <location>
        <begin position="239"/>
        <end position="259"/>
    </location>
</feature>
<feature type="compositionally biased region" description="Pro residues" evidence="5">
    <location>
        <begin position="166"/>
        <end position="186"/>
    </location>
</feature>
<dbReference type="PANTHER" id="PTHR12694">
    <property type="entry name" value="TRANSCRIPTION INITIATION FACTOR IIA SUBUNIT 1"/>
    <property type="match status" value="1"/>
</dbReference>
<dbReference type="SUPFAM" id="SSF50784">
    <property type="entry name" value="Transcription factor IIA (TFIIA), beta-barrel domain"/>
    <property type="match status" value="1"/>
</dbReference>
<dbReference type="InterPro" id="IPR004855">
    <property type="entry name" value="TFIIA_asu/bsu"/>
</dbReference>
<organism evidence="6 7">
    <name type="scientific">Albula glossodonta</name>
    <name type="common">roundjaw bonefish</name>
    <dbReference type="NCBI Taxonomy" id="121402"/>
    <lineage>
        <taxon>Eukaryota</taxon>
        <taxon>Metazoa</taxon>
        <taxon>Chordata</taxon>
        <taxon>Craniata</taxon>
        <taxon>Vertebrata</taxon>
        <taxon>Euteleostomi</taxon>
        <taxon>Actinopterygii</taxon>
        <taxon>Neopterygii</taxon>
        <taxon>Teleostei</taxon>
        <taxon>Albuliformes</taxon>
        <taxon>Albulidae</taxon>
        <taxon>Albula</taxon>
    </lineage>
</organism>
<evidence type="ECO:0000256" key="3">
    <source>
        <dbReference type="ARBA" id="ARBA00023163"/>
    </source>
</evidence>
<dbReference type="Pfam" id="PF03153">
    <property type="entry name" value="TFIIA"/>
    <property type="match status" value="1"/>
</dbReference>
<dbReference type="Gene3D" id="1.10.287.100">
    <property type="match status" value="1"/>
</dbReference>
<evidence type="ECO:0000256" key="2">
    <source>
        <dbReference type="ARBA" id="ARBA00010059"/>
    </source>
</evidence>